<dbReference type="AlphaFoldDB" id="A0A0G0P6B3"/>
<feature type="transmembrane region" description="Helical" evidence="1">
    <location>
        <begin position="418"/>
        <end position="438"/>
    </location>
</feature>
<name>A0A0G0P6B3_UNCC2</name>
<protein>
    <recommendedName>
        <fullName evidence="2">Acyltransferase 3 domain-containing protein</fullName>
    </recommendedName>
</protein>
<reference evidence="3 4" key="1">
    <citation type="journal article" date="2015" name="Nature">
        <title>rRNA introns, odd ribosomes, and small enigmatic genomes across a large radiation of phyla.</title>
        <authorList>
            <person name="Brown C.T."/>
            <person name="Hug L.A."/>
            <person name="Thomas B.C."/>
            <person name="Sharon I."/>
            <person name="Castelle C.J."/>
            <person name="Singh A."/>
            <person name="Wilkins M.J."/>
            <person name="Williams K.H."/>
            <person name="Banfield J.F."/>
        </authorList>
    </citation>
    <scope>NUCLEOTIDE SEQUENCE [LARGE SCALE GENOMIC DNA]</scope>
</reference>
<feature type="transmembrane region" description="Helical" evidence="1">
    <location>
        <begin position="194"/>
        <end position="212"/>
    </location>
</feature>
<dbReference type="Gene3D" id="3.20.20.370">
    <property type="entry name" value="Glycoside hydrolase/deacetylase"/>
    <property type="match status" value="1"/>
</dbReference>
<feature type="transmembrane region" description="Helical" evidence="1">
    <location>
        <begin position="44"/>
        <end position="67"/>
    </location>
</feature>
<feature type="transmembrane region" description="Helical" evidence="1">
    <location>
        <begin position="130"/>
        <end position="148"/>
    </location>
</feature>
<keyword evidence="1" id="KW-1133">Transmembrane helix</keyword>
<feature type="transmembrane region" description="Helical" evidence="1">
    <location>
        <begin position="160"/>
        <end position="182"/>
    </location>
</feature>
<dbReference type="EMBL" id="LBVV01000017">
    <property type="protein sequence ID" value="KKQ93639.1"/>
    <property type="molecule type" value="Genomic_DNA"/>
</dbReference>
<feature type="transmembrane region" description="Helical" evidence="1">
    <location>
        <begin position="265"/>
        <end position="285"/>
    </location>
</feature>
<evidence type="ECO:0000313" key="4">
    <source>
        <dbReference type="Proteomes" id="UP000034207"/>
    </source>
</evidence>
<dbReference type="InterPro" id="IPR011330">
    <property type="entry name" value="Glyco_hydro/deAcase_b/a-brl"/>
</dbReference>
<dbReference type="GO" id="GO:0005975">
    <property type="term" value="P:carbohydrate metabolic process"/>
    <property type="evidence" value="ECO:0007669"/>
    <property type="project" value="InterPro"/>
</dbReference>
<sequence>MSEQEKRFYLLDLLRGLAVFLMVLSHTVYFYHNGTSPFLLGLENFGNTVCFITFLVVSGAASYLAYFKDGVFKRERKNKIVKRLKMLVLSYWVLAFFVTADQLVKGFGLAKWKIILDILTFRNLPSYTEYIPPFIIYTLLLILMPSFFEKIVRKTSKVLLYSAVFYLAGFVLYLLPSVSFFAPWKALLSGANGFYRFPIFQYMPVFLLGLFWGKKISETKGLVKKEHFVLATIYSLIILEVVLIIAGAFLNGNLDFILLRWPPSITFLGIGLGFAYLSALGLYRARQLTGHPILRDFLLVLGQNAFALFWTHIFILQLYQMAGGAKVDNIFVFFFLVLLTFVSSLALATFIPFNFKFNLTFIKGSHEEQEELIEKETLMKLGEEVYEEIVFEENRIKNFFFPHSSKNKARQKLVKKRHMMAGSLVLLLITFAVFPSVLEEREKAVKSATSSVWFSDEFAYRQKIIVKNGESFASLLKGKNIGVNFDHASLIKEKKSLKNGTDLRLVYWDGSNFNNVIFWLNGPLGSSQAPIIFEVAESIAPGQEDGNYFLYYGNAVAENRFKNDSKIKRWESKYEVSFEQESSYPLLMVAEKIWNLKEKDKNLTLPVSLKTDQEFLNPAVTYEIMGQDINGKFTLGERNLFQESVNISELLPGKYQIRATIKEADKTYLSQKCGFYVSSPLYVAWTIDWEGYDVADTYLNALGHIADKHDAKLTNLFNPRIYTASSIAENRKNHLTNWVRSRNQKKGDEIGLHLHMHYDFVAEAGVEPKRADKWPNWGDIYNDGYSVLTSNYTKDELVKIYKKAFEYFDKMGLGRPTTYRAGGWFASGETLKALEEVGIKADTSGRTKYEFGYDGYKKQQGFWDLSESAQPYFPSKTDQNKTGSDNLNILEVPNNGADSFWFKAEDMIRRFNENYNGGILDNIKQVTYLSHPQWFNKSEQERMDKVLTYVDDFKNDTDDGPVVYVTSKDIYTAWYTAWEGR</sequence>
<dbReference type="InterPro" id="IPR002656">
    <property type="entry name" value="Acyl_transf_3_dom"/>
</dbReference>
<organism evidence="3 4">
    <name type="scientific">candidate division CPR2 bacterium GW2011_GWC2_39_10</name>
    <dbReference type="NCBI Taxonomy" id="1618345"/>
    <lineage>
        <taxon>Bacteria</taxon>
        <taxon>Bacteria division CPR2</taxon>
    </lineage>
</organism>
<feature type="transmembrane region" description="Helical" evidence="1">
    <location>
        <begin position="297"/>
        <end position="319"/>
    </location>
</feature>
<dbReference type="Proteomes" id="UP000034207">
    <property type="component" value="Unassembled WGS sequence"/>
</dbReference>
<evidence type="ECO:0000256" key="1">
    <source>
        <dbReference type="SAM" id="Phobius"/>
    </source>
</evidence>
<dbReference type="STRING" id="1618345.UT18_C0017G0009"/>
<accession>A0A0G0P6B3</accession>
<dbReference type="SUPFAM" id="SSF88713">
    <property type="entry name" value="Glycoside hydrolase/deacetylase"/>
    <property type="match status" value="1"/>
</dbReference>
<keyword evidence="1" id="KW-0472">Membrane</keyword>
<comment type="caution">
    <text evidence="3">The sequence shown here is derived from an EMBL/GenBank/DDBJ whole genome shotgun (WGS) entry which is preliminary data.</text>
</comment>
<gene>
    <name evidence="3" type="ORF">UT18_C0017G0009</name>
</gene>
<proteinExistence type="predicted"/>
<feature type="transmembrane region" description="Helical" evidence="1">
    <location>
        <begin position="12"/>
        <end position="32"/>
    </location>
</feature>
<dbReference type="Pfam" id="PF01757">
    <property type="entry name" value="Acyl_transf_3"/>
    <property type="match status" value="1"/>
</dbReference>
<keyword evidence="1" id="KW-0812">Transmembrane</keyword>
<feature type="transmembrane region" description="Helical" evidence="1">
    <location>
        <begin position="228"/>
        <end position="250"/>
    </location>
</feature>
<evidence type="ECO:0000259" key="2">
    <source>
        <dbReference type="Pfam" id="PF01757"/>
    </source>
</evidence>
<feature type="domain" description="Acyltransferase 3" evidence="2">
    <location>
        <begin position="11"/>
        <end position="348"/>
    </location>
</feature>
<feature type="transmembrane region" description="Helical" evidence="1">
    <location>
        <begin position="331"/>
        <end position="353"/>
    </location>
</feature>
<feature type="transmembrane region" description="Helical" evidence="1">
    <location>
        <begin position="88"/>
        <end position="110"/>
    </location>
</feature>
<evidence type="ECO:0000313" key="3">
    <source>
        <dbReference type="EMBL" id="KKQ93639.1"/>
    </source>
</evidence>
<dbReference type="GO" id="GO:0016747">
    <property type="term" value="F:acyltransferase activity, transferring groups other than amino-acyl groups"/>
    <property type="evidence" value="ECO:0007669"/>
    <property type="project" value="InterPro"/>
</dbReference>